<dbReference type="AlphaFoldDB" id="A0A9W6IT29"/>
<dbReference type="Proteomes" id="UP001143400">
    <property type="component" value="Unassembled WGS sequence"/>
</dbReference>
<dbReference type="GO" id="GO:0016407">
    <property type="term" value="F:acetyltransferase activity"/>
    <property type="evidence" value="ECO:0007669"/>
    <property type="project" value="InterPro"/>
</dbReference>
<sequence length="297" mass="32754">MLLRIDKLGAPLMTAPFLAPPAPRAEILSPGEVDLDAYFARIGYRGPRAPSHETLAALQRAHLAAIPFEAIDVALGHVVDIAPVAIDRKLLAARRGGFCYEQNGLFHRVLSALGFEVHGLLARVLLGRADDDLAGRTHRTLRVTVEGAAYLVDVGFGAMVPPEPLRLDDPRPQETAHEPWRIASSGGLTRVLALTEEGWSPMYEFSDEAHTTADYVIANWFTCTHPSSFFRRFLVAARIAPDARFALMDRRLTIRRRGAAPERHMLGAADLERVLSDTFKLTVEPNWRPLLARAATT</sequence>
<dbReference type="Gene3D" id="3.30.2140.10">
    <property type="entry name" value="Arylamine N-acetyltransferase"/>
    <property type="match status" value="1"/>
</dbReference>
<dbReference type="Gene3D" id="2.40.128.150">
    <property type="entry name" value="Cysteine proteinases"/>
    <property type="match status" value="1"/>
</dbReference>
<comment type="caution">
    <text evidence="3">The sequence shown here is derived from an EMBL/GenBank/DDBJ whole genome shotgun (WGS) entry which is preliminary data.</text>
</comment>
<dbReference type="PANTHER" id="PTHR11786">
    <property type="entry name" value="N-HYDROXYARYLAMINE O-ACETYLTRANSFERASE"/>
    <property type="match status" value="1"/>
</dbReference>
<dbReference type="Pfam" id="PF00797">
    <property type="entry name" value="Acetyltransf_2"/>
    <property type="match status" value="1"/>
</dbReference>
<dbReference type="EMBL" id="BSFF01000002">
    <property type="protein sequence ID" value="GLK56026.1"/>
    <property type="molecule type" value="Genomic_DNA"/>
</dbReference>
<comment type="similarity">
    <text evidence="1 2">Belongs to the arylamine N-acetyltransferase family.</text>
</comment>
<dbReference type="SUPFAM" id="SSF54001">
    <property type="entry name" value="Cysteine proteinases"/>
    <property type="match status" value="1"/>
</dbReference>
<reference evidence="3" key="1">
    <citation type="journal article" date="2014" name="Int. J. Syst. Evol. Microbiol.">
        <title>Complete genome sequence of Corynebacterium casei LMG S-19264T (=DSM 44701T), isolated from a smear-ripened cheese.</title>
        <authorList>
            <consortium name="US DOE Joint Genome Institute (JGI-PGF)"/>
            <person name="Walter F."/>
            <person name="Albersmeier A."/>
            <person name="Kalinowski J."/>
            <person name="Ruckert C."/>
        </authorList>
    </citation>
    <scope>NUCLEOTIDE SEQUENCE</scope>
    <source>
        <strain evidence="3">VKM B-1606</strain>
    </source>
</reference>
<organism evidence="3 4">
    <name type="scientific">Methylopila capsulata</name>
    <dbReference type="NCBI Taxonomy" id="61654"/>
    <lineage>
        <taxon>Bacteria</taxon>
        <taxon>Pseudomonadati</taxon>
        <taxon>Pseudomonadota</taxon>
        <taxon>Alphaproteobacteria</taxon>
        <taxon>Hyphomicrobiales</taxon>
        <taxon>Methylopilaceae</taxon>
        <taxon>Methylopila</taxon>
    </lineage>
</organism>
<protein>
    <submittedName>
        <fullName evidence="3">Arylamine N-acetyltransferase</fullName>
    </submittedName>
</protein>
<dbReference type="PRINTS" id="PR01543">
    <property type="entry name" value="ANATRNSFRASE"/>
</dbReference>
<proteinExistence type="inferred from homology"/>
<evidence type="ECO:0000256" key="2">
    <source>
        <dbReference type="RuleBase" id="RU003452"/>
    </source>
</evidence>
<dbReference type="InterPro" id="IPR038765">
    <property type="entry name" value="Papain-like_cys_pep_sf"/>
</dbReference>
<gene>
    <name evidence="3" type="ORF">GCM10008170_20450</name>
</gene>
<dbReference type="InterPro" id="IPR001447">
    <property type="entry name" value="Arylamine_N-AcTrfase"/>
</dbReference>
<reference evidence="3" key="2">
    <citation type="submission" date="2023-01" db="EMBL/GenBank/DDBJ databases">
        <authorList>
            <person name="Sun Q."/>
            <person name="Evtushenko L."/>
        </authorList>
    </citation>
    <scope>NUCLEOTIDE SEQUENCE</scope>
    <source>
        <strain evidence="3">VKM B-1606</strain>
    </source>
</reference>
<evidence type="ECO:0000256" key="1">
    <source>
        <dbReference type="ARBA" id="ARBA00006547"/>
    </source>
</evidence>
<dbReference type="PANTHER" id="PTHR11786:SF0">
    <property type="entry name" value="ARYLAMINE N-ACETYLTRANSFERASE 4-RELATED"/>
    <property type="match status" value="1"/>
</dbReference>
<evidence type="ECO:0000313" key="4">
    <source>
        <dbReference type="Proteomes" id="UP001143400"/>
    </source>
</evidence>
<name>A0A9W6IT29_9HYPH</name>
<accession>A0A9W6IT29</accession>
<evidence type="ECO:0000313" key="3">
    <source>
        <dbReference type="EMBL" id="GLK56026.1"/>
    </source>
</evidence>